<comment type="catalytic activity">
    <reaction evidence="5">
        <text>a very-long-chain acyl-CoA + malonyl-CoA + H(+) = a very-long-chain 3-oxoacyl-CoA + CO2 + CoA</text>
        <dbReference type="Rhea" id="RHEA:32727"/>
        <dbReference type="ChEBI" id="CHEBI:15378"/>
        <dbReference type="ChEBI" id="CHEBI:16526"/>
        <dbReference type="ChEBI" id="CHEBI:57287"/>
        <dbReference type="ChEBI" id="CHEBI:57384"/>
        <dbReference type="ChEBI" id="CHEBI:90725"/>
        <dbReference type="ChEBI" id="CHEBI:90736"/>
        <dbReference type="EC" id="2.3.1.199"/>
    </reaction>
</comment>
<comment type="similarity">
    <text evidence="2 6">Belongs to the thiolase-like superfamily. Chalcone/stilbene synthases family.</text>
</comment>
<dbReference type="PANTHER" id="PTHR31561">
    <property type="entry name" value="3-KETOACYL-COA SYNTHASE"/>
    <property type="match status" value="1"/>
</dbReference>
<evidence type="ECO:0000256" key="5">
    <source>
        <dbReference type="ARBA" id="ARBA00047375"/>
    </source>
</evidence>
<evidence type="ECO:0000313" key="11">
    <source>
        <dbReference type="Proteomes" id="UP001291623"/>
    </source>
</evidence>
<evidence type="ECO:0000259" key="8">
    <source>
        <dbReference type="Pfam" id="PF08392"/>
    </source>
</evidence>
<dbReference type="Proteomes" id="UP001291623">
    <property type="component" value="Unassembled WGS sequence"/>
</dbReference>
<name>A0AAE1V436_9SOLA</name>
<evidence type="ECO:0000256" key="4">
    <source>
        <dbReference type="ARBA" id="ARBA00023315"/>
    </source>
</evidence>
<dbReference type="EC" id="2.3.1.-" evidence="6"/>
<dbReference type="InterPro" id="IPR012392">
    <property type="entry name" value="3-ktacl-CoA_syn"/>
</dbReference>
<dbReference type="AlphaFoldDB" id="A0AAE1V436"/>
<feature type="domain" description="Beta-ketoacyl-[acyl-carrier-protein] synthase III C-terminal" evidence="9">
    <location>
        <begin position="370"/>
        <end position="451"/>
    </location>
</feature>
<keyword evidence="7" id="KW-0812">Transmembrane</keyword>
<protein>
    <recommendedName>
        <fullName evidence="6">3-ketoacyl-CoA synthase</fullName>
        <ecNumber evidence="6">2.3.1.-</ecNumber>
    </recommendedName>
</protein>
<comment type="pathway">
    <text evidence="1 6">Lipid metabolism; fatty acid biosynthesis.</text>
</comment>
<feature type="transmembrane region" description="Helical" evidence="7">
    <location>
        <begin position="43"/>
        <end position="61"/>
    </location>
</feature>
<dbReference type="PIRSF" id="PIRSF036417">
    <property type="entry name" value="3-ktacl-CoA_syn"/>
    <property type="match status" value="1"/>
</dbReference>
<keyword evidence="3 6" id="KW-0808">Transferase</keyword>
<evidence type="ECO:0000256" key="2">
    <source>
        <dbReference type="ARBA" id="ARBA00005531"/>
    </source>
</evidence>
<evidence type="ECO:0000256" key="6">
    <source>
        <dbReference type="PIRNR" id="PIRNR036417"/>
    </source>
</evidence>
<dbReference type="InterPro" id="IPR013747">
    <property type="entry name" value="ACP_syn_III_C"/>
</dbReference>
<keyword evidence="7" id="KW-0472">Membrane</keyword>
<dbReference type="GO" id="GO:0006633">
    <property type="term" value="P:fatty acid biosynthetic process"/>
    <property type="evidence" value="ECO:0007669"/>
    <property type="project" value="InterPro"/>
</dbReference>
<dbReference type="EMBL" id="JAVYJV010000014">
    <property type="protein sequence ID" value="KAK4354637.1"/>
    <property type="molecule type" value="Genomic_DNA"/>
</dbReference>
<dbReference type="Pfam" id="PF08541">
    <property type="entry name" value="ACP_syn_III_C"/>
    <property type="match status" value="1"/>
</dbReference>
<feature type="domain" description="FAE" evidence="8">
    <location>
        <begin position="61"/>
        <end position="349"/>
    </location>
</feature>
<sequence length="475" mass="53420">MTPLIHSLQRSFLALLFFTFLLHATISYIPFPKIICHLLTTHLHFFLLSSLCTLLSLYYYYHTRPYRVFLLNYACYKPPPNRKCSYKIGESFLLKNVHLVQESIDFMRNIYLKSGLGDETYGPPFIFEDDNNNTPTLQSANQEAQEGVFSSIDDLLAKTLIDPQSIDVVIVACGGFSPSPSLSSLIMNRYKLKPDVKTYNLSGMGCGSGVLSIDFAARVLRGSRKVQNALVVITENITLNWYNGENRSMLVTNCIFRVGCAAAIVSNNPKLFEGAKMELVHSLRTHHGADDSAYRAAFQEEDDKGITGVSLTKDLIRVAGINLRQHIKILGPRVLPLTQLTNFAYSIIMSTLLSQGKSKPVVPDFTTAFEHMCIHTGGKAVIEQVGRVLKLNDEVTEPARMTLNRFGNTSSSLVFYELAYFEAKKRVKKGDKMWMIAFGTGFKVGSLVWKWIQDSTQDSDNPWNDCINNYPLKAW</sequence>
<dbReference type="CDD" id="cd00831">
    <property type="entry name" value="CHS_like"/>
    <property type="match status" value="1"/>
</dbReference>
<evidence type="ECO:0000259" key="9">
    <source>
        <dbReference type="Pfam" id="PF08541"/>
    </source>
</evidence>
<evidence type="ECO:0000256" key="7">
    <source>
        <dbReference type="SAM" id="Phobius"/>
    </source>
</evidence>
<dbReference type="GO" id="GO:0009922">
    <property type="term" value="F:fatty acid elongase activity"/>
    <property type="evidence" value="ECO:0007669"/>
    <property type="project" value="UniProtKB-EC"/>
</dbReference>
<gene>
    <name evidence="10" type="ORF">RND71_026831</name>
</gene>
<dbReference type="GO" id="GO:0016020">
    <property type="term" value="C:membrane"/>
    <property type="evidence" value="ECO:0007669"/>
    <property type="project" value="InterPro"/>
</dbReference>
<evidence type="ECO:0000256" key="3">
    <source>
        <dbReference type="ARBA" id="ARBA00022679"/>
    </source>
</evidence>
<proteinExistence type="inferred from homology"/>
<reference evidence="10" key="1">
    <citation type="submission" date="2023-12" db="EMBL/GenBank/DDBJ databases">
        <title>Genome assembly of Anisodus tanguticus.</title>
        <authorList>
            <person name="Wang Y.-J."/>
        </authorList>
    </citation>
    <scope>NUCLEOTIDE SEQUENCE</scope>
    <source>
        <strain evidence="10">KB-2021</strain>
        <tissue evidence="10">Leaf</tissue>
    </source>
</reference>
<dbReference type="Gene3D" id="3.40.47.10">
    <property type="match status" value="1"/>
</dbReference>
<evidence type="ECO:0000256" key="1">
    <source>
        <dbReference type="ARBA" id="ARBA00005194"/>
    </source>
</evidence>
<organism evidence="10 11">
    <name type="scientific">Anisodus tanguticus</name>
    <dbReference type="NCBI Taxonomy" id="243964"/>
    <lineage>
        <taxon>Eukaryota</taxon>
        <taxon>Viridiplantae</taxon>
        <taxon>Streptophyta</taxon>
        <taxon>Embryophyta</taxon>
        <taxon>Tracheophyta</taxon>
        <taxon>Spermatophyta</taxon>
        <taxon>Magnoliopsida</taxon>
        <taxon>eudicotyledons</taxon>
        <taxon>Gunneridae</taxon>
        <taxon>Pentapetalae</taxon>
        <taxon>asterids</taxon>
        <taxon>lamiids</taxon>
        <taxon>Solanales</taxon>
        <taxon>Solanaceae</taxon>
        <taxon>Solanoideae</taxon>
        <taxon>Hyoscyameae</taxon>
        <taxon>Anisodus</taxon>
    </lineage>
</organism>
<dbReference type="InterPro" id="IPR013601">
    <property type="entry name" value="FAE1_typ3_polyketide_synth"/>
</dbReference>
<keyword evidence="7" id="KW-1133">Transmembrane helix</keyword>
<comment type="caution">
    <text evidence="10">The sequence shown here is derived from an EMBL/GenBank/DDBJ whole genome shotgun (WGS) entry which is preliminary data.</text>
</comment>
<accession>A0AAE1V436</accession>
<dbReference type="InterPro" id="IPR016039">
    <property type="entry name" value="Thiolase-like"/>
</dbReference>
<dbReference type="Pfam" id="PF08392">
    <property type="entry name" value="FAE1_CUT1_RppA"/>
    <property type="match status" value="1"/>
</dbReference>
<keyword evidence="11" id="KW-1185">Reference proteome</keyword>
<keyword evidence="4 6" id="KW-0012">Acyltransferase</keyword>
<evidence type="ECO:0000313" key="10">
    <source>
        <dbReference type="EMBL" id="KAK4354637.1"/>
    </source>
</evidence>
<feature type="transmembrane region" description="Helical" evidence="7">
    <location>
        <begin position="12"/>
        <end position="31"/>
    </location>
</feature>
<dbReference type="SUPFAM" id="SSF53901">
    <property type="entry name" value="Thiolase-like"/>
    <property type="match status" value="2"/>
</dbReference>